<dbReference type="SMART" id="SM01194">
    <property type="entry name" value="eRF1_1"/>
    <property type="match status" value="1"/>
</dbReference>
<evidence type="ECO:0000256" key="9">
    <source>
        <dbReference type="HAMAP-Rule" id="MF_00424"/>
    </source>
</evidence>
<dbReference type="HAMAP" id="MF_00424">
    <property type="entry name" value="Rel_fact_arch_1"/>
    <property type="match status" value="1"/>
</dbReference>
<sequence length="358" mass="41230">MDEKEKYKLKSLLRQLKSIEGRGTELVSLYIPSNYPIGKILDQLNYEYATAANIKDDTTRKNVQAALAKIINYLKDFKKIPENGLVIFAGNIAGRGDQDVRLWAIVPPEKSNLKLYRCDSKFYVEPLEEMLEEKKLYGIVTIDKGEAAIGLIKGRKLIVLDEFESWVPRKHHKGGQSARRFERLIDQATQEWLQYVAEKARQYFDKYKDKIQGIIIGGSGFAKHDFIEYLPYYYKDKIIAIVDTGYSDAYGLREALYRAEDKLKELEIEKERKILSDLFKAIALGRKDIALGYEEVKKYLEQGLVQKIIVMEDFPKLDEILELAEKHNVDVEIIEGGTTEAEQFRPIGIAAFLYYASE</sequence>
<dbReference type="InterPro" id="IPR020918">
    <property type="entry name" value="Peptide_chain-rel_aRF1"/>
</dbReference>
<dbReference type="AlphaFoldDB" id="Q74N59"/>
<gene>
    <name evidence="9" type="primary">prf1</name>
    <name evidence="12" type="ordered locus">NEQ052</name>
</gene>
<evidence type="ECO:0000313" key="12">
    <source>
        <dbReference type="EMBL" id="AAR38907.1"/>
    </source>
</evidence>
<keyword evidence="10" id="KW-0175">Coiled coil</keyword>
<evidence type="ECO:0000256" key="3">
    <source>
        <dbReference type="ARBA" id="ARBA00005326"/>
    </source>
</evidence>
<comment type="similarity">
    <text evidence="3 9">Belongs to the eukaryotic release factor 1 family.</text>
</comment>
<feature type="coiled-coil region" evidence="10">
    <location>
        <begin position="249"/>
        <end position="276"/>
    </location>
</feature>
<dbReference type="InterPro" id="IPR042226">
    <property type="entry name" value="eFR1_2_sf"/>
</dbReference>
<reference evidence="12 13" key="1">
    <citation type="journal article" date="2003" name="Proc. Natl. Acad. Sci. U.S.A.">
        <title>The genome of Nanoarchaeum equitans: insights into early archaeal evolution and derived parasitism.</title>
        <authorList>
            <person name="Waters E."/>
            <person name="Hohn M.J."/>
            <person name="Ahel I."/>
            <person name="Graham D.E."/>
            <person name="Adams M.D."/>
            <person name="Barnstead M."/>
            <person name="Beeson K.Y."/>
            <person name="Bibbs L."/>
            <person name="Bolanos R."/>
            <person name="Keller M."/>
            <person name="Kretz K."/>
            <person name="Lin X."/>
            <person name="Mathur E."/>
            <person name="Ni J."/>
            <person name="Podar M."/>
            <person name="Richardson T."/>
            <person name="Sutton G.G."/>
            <person name="Simon M."/>
            <person name="Soll D."/>
            <person name="Stetter K.O."/>
            <person name="Short J.M."/>
            <person name="Noordewier M."/>
        </authorList>
    </citation>
    <scope>NUCLEOTIDE SEQUENCE [LARGE SCALE GENOMIC DNA]</scope>
    <source>
        <strain evidence="12 13">Kin4-M</strain>
    </source>
</reference>
<feature type="domain" description="eRF1/Pelota-like N-terminal" evidence="11">
    <location>
        <begin position="1"/>
        <end position="132"/>
    </location>
</feature>
<dbReference type="EnsemblBacteria" id="AAR38907">
    <property type="protein sequence ID" value="AAR38907"/>
    <property type="gene ID" value="NEQ052"/>
</dbReference>
<organism evidence="12 13">
    <name type="scientific">Nanoarchaeum equitans (strain Kin4-M)</name>
    <dbReference type="NCBI Taxonomy" id="228908"/>
    <lineage>
        <taxon>Archaea</taxon>
        <taxon>Nanobdellota</taxon>
        <taxon>Candidatus Nanoarchaeia</taxon>
        <taxon>Nanoarchaeales</taxon>
        <taxon>Nanoarchaeaceae</taxon>
        <taxon>Nanoarchaeum</taxon>
    </lineage>
</organism>
<dbReference type="InterPro" id="IPR024049">
    <property type="entry name" value="eRF1_1_sf"/>
</dbReference>
<evidence type="ECO:0000256" key="7">
    <source>
        <dbReference type="ARBA" id="ARBA00022917"/>
    </source>
</evidence>
<evidence type="ECO:0000256" key="1">
    <source>
        <dbReference type="ARBA" id="ARBA00002832"/>
    </source>
</evidence>
<accession>Q74N59</accession>
<comment type="subunit">
    <text evidence="4 9">Heterodimer of two subunits, one of which binds GTP.</text>
</comment>
<dbReference type="SUPFAM" id="SSF55315">
    <property type="entry name" value="L30e-like"/>
    <property type="match status" value="1"/>
</dbReference>
<evidence type="ECO:0000313" key="13">
    <source>
        <dbReference type="Proteomes" id="UP000000578"/>
    </source>
</evidence>
<protein>
    <recommendedName>
        <fullName evidence="5 9">Peptide chain release factor subunit 1</fullName>
    </recommendedName>
    <alternativeName>
        <fullName evidence="8 9">Translation termination factor aRF1</fullName>
    </alternativeName>
</protein>
<dbReference type="KEGG" id="neq:NEQ052"/>
<proteinExistence type="inferred from homology"/>
<dbReference type="Gene3D" id="3.30.960.10">
    <property type="entry name" value="eRF1 domain 1"/>
    <property type="match status" value="1"/>
</dbReference>
<dbReference type="Pfam" id="PF03465">
    <property type="entry name" value="eRF1_3"/>
    <property type="match status" value="1"/>
</dbReference>
<name>Q74N59_NANEQ</name>
<dbReference type="STRING" id="228908.NEQ052"/>
<dbReference type="PATRIC" id="fig|228908.8.peg.52"/>
<evidence type="ECO:0000256" key="5">
    <source>
        <dbReference type="ARBA" id="ARBA00019723"/>
    </source>
</evidence>
<evidence type="ECO:0000259" key="11">
    <source>
        <dbReference type="SMART" id="SM01194"/>
    </source>
</evidence>
<comment type="function">
    <text evidence="1 9">Directs the termination of nascent peptide synthesis (translation) in response to the termination codons UAA, UAG and UGA.</text>
</comment>
<evidence type="ECO:0000256" key="10">
    <source>
        <dbReference type="SAM" id="Coils"/>
    </source>
</evidence>
<dbReference type="InterPro" id="IPR005141">
    <property type="entry name" value="eRF1_2"/>
</dbReference>
<evidence type="ECO:0000256" key="8">
    <source>
        <dbReference type="ARBA" id="ARBA00031168"/>
    </source>
</evidence>
<dbReference type="NCBIfam" id="TIGR03676">
    <property type="entry name" value="aRF1_eRF1"/>
    <property type="match status" value="1"/>
</dbReference>
<dbReference type="EMBL" id="AE017199">
    <property type="protein sequence ID" value="AAR38907.1"/>
    <property type="molecule type" value="Genomic_DNA"/>
</dbReference>
<dbReference type="PANTHER" id="PTHR10113">
    <property type="entry name" value="PEPTIDE CHAIN RELEASE FACTOR SUBUNIT 1"/>
    <property type="match status" value="1"/>
</dbReference>
<keyword evidence="6 9" id="KW-0963">Cytoplasm</keyword>
<dbReference type="Gene3D" id="3.30.420.60">
    <property type="entry name" value="eRF1 domain 2"/>
    <property type="match status" value="1"/>
</dbReference>
<keyword evidence="13" id="KW-1185">Reference proteome</keyword>
<dbReference type="HOGENOM" id="CLU_035759_3_0_2"/>
<dbReference type="SUPFAM" id="SSF53137">
    <property type="entry name" value="Translational machinery components"/>
    <property type="match status" value="1"/>
</dbReference>
<comment type="subcellular location">
    <subcellularLocation>
        <location evidence="2 9">Cytoplasm</location>
    </subcellularLocation>
</comment>
<keyword evidence="7 9" id="KW-0648">Protein biosynthesis</keyword>
<dbReference type="SUPFAM" id="SSF55481">
    <property type="entry name" value="N-terminal domain of eukaryotic peptide chain release factor subunit 1, ERF1"/>
    <property type="match status" value="1"/>
</dbReference>
<dbReference type="GO" id="GO:0016149">
    <property type="term" value="F:translation release factor activity, codon specific"/>
    <property type="evidence" value="ECO:0007669"/>
    <property type="project" value="UniProtKB-UniRule"/>
</dbReference>
<dbReference type="InterPro" id="IPR004403">
    <property type="entry name" value="Peptide_chain-rel_eRF1/aRF1"/>
</dbReference>
<evidence type="ECO:0000256" key="6">
    <source>
        <dbReference type="ARBA" id="ARBA00022490"/>
    </source>
</evidence>
<dbReference type="Gene3D" id="3.30.1330.30">
    <property type="match status" value="1"/>
</dbReference>
<dbReference type="InterPro" id="IPR029064">
    <property type="entry name" value="Ribosomal_eL30-like_sf"/>
</dbReference>
<dbReference type="FunFam" id="3.30.960.10:FF:000003">
    <property type="entry name" value="Peptide chain release factor subunit 1"/>
    <property type="match status" value="1"/>
</dbReference>
<dbReference type="Pfam" id="PF03463">
    <property type="entry name" value="eRF1_1"/>
    <property type="match status" value="1"/>
</dbReference>
<evidence type="ECO:0000256" key="2">
    <source>
        <dbReference type="ARBA" id="ARBA00004496"/>
    </source>
</evidence>
<dbReference type="InterPro" id="IPR005142">
    <property type="entry name" value="eRF1_3"/>
</dbReference>
<dbReference type="InterPro" id="IPR005140">
    <property type="entry name" value="eRF1_Pelota-like_N"/>
</dbReference>
<evidence type="ECO:0000256" key="4">
    <source>
        <dbReference type="ARBA" id="ARBA00011520"/>
    </source>
</evidence>
<dbReference type="Proteomes" id="UP000000578">
    <property type="component" value="Chromosome"/>
</dbReference>
<dbReference type="Pfam" id="PF03464">
    <property type="entry name" value="eRF1_2"/>
    <property type="match status" value="1"/>
</dbReference>
<dbReference type="GO" id="GO:0005737">
    <property type="term" value="C:cytoplasm"/>
    <property type="evidence" value="ECO:0007669"/>
    <property type="project" value="UniProtKB-SubCell"/>
</dbReference>